<dbReference type="InterPro" id="IPR012337">
    <property type="entry name" value="RNaseH-like_sf"/>
</dbReference>
<feature type="compositionally biased region" description="Polar residues" evidence="7">
    <location>
        <begin position="357"/>
        <end position="366"/>
    </location>
</feature>
<dbReference type="InterPro" id="IPR036397">
    <property type="entry name" value="RNaseH_sf"/>
</dbReference>
<evidence type="ECO:0000256" key="4">
    <source>
        <dbReference type="ARBA" id="ARBA00022801"/>
    </source>
</evidence>
<dbReference type="Gene3D" id="3.30.420.10">
    <property type="entry name" value="Ribonuclease H-like superfamily/Ribonuclease H"/>
    <property type="match status" value="1"/>
</dbReference>
<gene>
    <name evidence="9" type="ORF">I308_103340</name>
</gene>
<dbReference type="Proteomes" id="UP000054399">
    <property type="component" value="Unassembled WGS sequence"/>
</dbReference>
<keyword evidence="10" id="KW-1185">Reference proteome</keyword>
<organism evidence="9 10">
    <name type="scientific">Cryptococcus tetragattii IND107</name>
    <dbReference type="NCBI Taxonomy" id="1296105"/>
    <lineage>
        <taxon>Eukaryota</taxon>
        <taxon>Fungi</taxon>
        <taxon>Dikarya</taxon>
        <taxon>Basidiomycota</taxon>
        <taxon>Agaricomycotina</taxon>
        <taxon>Tremellomycetes</taxon>
        <taxon>Tremellales</taxon>
        <taxon>Cryptococcaceae</taxon>
        <taxon>Cryptococcus</taxon>
        <taxon>Cryptococcus gattii species complex</taxon>
    </lineage>
</organism>
<dbReference type="PANTHER" id="PTHR23044:SF61">
    <property type="entry name" value="3'-5' EXORIBONUCLEASE 1-RELATED"/>
    <property type="match status" value="1"/>
</dbReference>
<evidence type="ECO:0000256" key="3">
    <source>
        <dbReference type="ARBA" id="ARBA00022722"/>
    </source>
</evidence>
<keyword evidence="3" id="KW-0540">Nuclease</keyword>
<protein>
    <recommendedName>
        <fullName evidence="8">SAP domain-containing protein</fullName>
    </recommendedName>
</protein>
<dbReference type="InterPro" id="IPR047201">
    <property type="entry name" value="ERI-1_3'hExo-like"/>
</dbReference>
<feature type="region of interest" description="Disordered" evidence="7">
    <location>
        <begin position="350"/>
        <end position="413"/>
    </location>
</feature>
<dbReference type="SUPFAM" id="SSF68906">
    <property type="entry name" value="SAP domain"/>
    <property type="match status" value="1"/>
</dbReference>
<dbReference type="SMART" id="SM00513">
    <property type="entry name" value="SAP"/>
    <property type="match status" value="1"/>
</dbReference>
<feature type="region of interest" description="Disordered" evidence="7">
    <location>
        <begin position="37"/>
        <end position="89"/>
    </location>
</feature>
<feature type="compositionally biased region" description="Acidic residues" evidence="7">
    <location>
        <begin position="51"/>
        <end position="68"/>
    </location>
</feature>
<dbReference type="InterPro" id="IPR036361">
    <property type="entry name" value="SAP_dom_sf"/>
</dbReference>
<reference evidence="9" key="2">
    <citation type="submission" date="2024-01" db="EMBL/GenBank/DDBJ databases">
        <title>Comparative genomics of Cryptococcus and Kwoniella reveals pathogenesis evolution and contrasting modes of karyotype evolution via chromosome fusion or intercentromeric recombination.</title>
        <authorList>
            <person name="Coelho M.A."/>
            <person name="David-Palma M."/>
            <person name="Shea T."/>
            <person name="Bowers K."/>
            <person name="Mcginley-Smith S."/>
            <person name="Mohammad A.W."/>
            <person name="Gnirke A."/>
            <person name="Yurkov A.M."/>
            <person name="Nowrousian M."/>
            <person name="Sun S."/>
            <person name="Cuomo C.A."/>
            <person name="Heitman J."/>
        </authorList>
    </citation>
    <scope>NUCLEOTIDE SEQUENCE</scope>
    <source>
        <strain evidence="9">IND107</strain>
    </source>
</reference>
<keyword evidence="2" id="KW-0963">Cytoplasm</keyword>
<evidence type="ECO:0000256" key="2">
    <source>
        <dbReference type="ARBA" id="ARBA00022490"/>
    </source>
</evidence>
<dbReference type="RefSeq" id="XP_066614223.1">
    <property type="nucleotide sequence ID" value="XM_066757839.1"/>
</dbReference>
<dbReference type="InterPro" id="IPR003034">
    <property type="entry name" value="SAP_dom"/>
</dbReference>
<evidence type="ECO:0000313" key="9">
    <source>
        <dbReference type="EMBL" id="KAL0250036.1"/>
    </source>
</evidence>
<dbReference type="PROSITE" id="PS50800">
    <property type="entry name" value="SAP"/>
    <property type="match status" value="1"/>
</dbReference>
<evidence type="ECO:0000256" key="6">
    <source>
        <dbReference type="ARBA" id="ARBA00023158"/>
    </source>
</evidence>
<feature type="domain" description="SAP" evidence="8">
    <location>
        <begin position="89"/>
        <end position="123"/>
    </location>
</feature>
<evidence type="ECO:0000259" key="8">
    <source>
        <dbReference type="PROSITE" id="PS50800"/>
    </source>
</evidence>
<reference evidence="9" key="1">
    <citation type="submission" date="2015-01" db="EMBL/GenBank/DDBJ databases">
        <authorList>
            <consortium name="The Broad Institute Genomics Platform"/>
            <person name="Cuomo C."/>
            <person name="Litvintseva A."/>
            <person name="Chen Y."/>
            <person name="Heitman J."/>
            <person name="Sun S."/>
            <person name="Springer D."/>
            <person name="Dromer F."/>
            <person name="Young S."/>
            <person name="Zeng Q."/>
            <person name="Gargeya S."/>
            <person name="Abouelleil A."/>
            <person name="Alvarado L."/>
            <person name="Chapman S.B."/>
            <person name="Gainer-Dewar J."/>
            <person name="Goldberg J."/>
            <person name="Griggs A."/>
            <person name="Gujja S."/>
            <person name="Hansen M."/>
            <person name="Howarth C."/>
            <person name="Imamovic A."/>
            <person name="Larimer J."/>
            <person name="Murphy C."/>
            <person name="Naylor J."/>
            <person name="Pearson M."/>
            <person name="Priest M."/>
            <person name="Roberts A."/>
            <person name="Saif S."/>
            <person name="Shea T."/>
            <person name="Sykes S."/>
            <person name="Wortman J."/>
            <person name="Nusbaum C."/>
            <person name="Birren B."/>
        </authorList>
    </citation>
    <scope>NUCLEOTIDE SEQUENCE</scope>
    <source>
        <strain evidence="9">IND107</strain>
    </source>
</reference>
<feature type="compositionally biased region" description="Acidic residues" evidence="7">
    <location>
        <begin position="548"/>
        <end position="558"/>
    </location>
</feature>
<dbReference type="InterPro" id="IPR051274">
    <property type="entry name" value="3-5_Exoribonuclease"/>
</dbReference>
<accession>A0ABR3BW24</accession>
<dbReference type="InterPro" id="IPR013520">
    <property type="entry name" value="Ribonucl_H"/>
</dbReference>
<feature type="compositionally biased region" description="Polar residues" evidence="7">
    <location>
        <begin position="397"/>
        <end position="406"/>
    </location>
</feature>
<keyword evidence="6" id="KW-0943">RNA-mediated gene silencing</keyword>
<keyword evidence="4" id="KW-0378">Hydrolase</keyword>
<proteinExistence type="predicted"/>
<keyword evidence="5" id="KW-0269">Exonuclease</keyword>
<dbReference type="CDD" id="cd06133">
    <property type="entry name" value="ERI-1_3'hExo_like"/>
    <property type="match status" value="1"/>
</dbReference>
<feature type="region of interest" description="Disordered" evidence="7">
    <location>
        <begin position="499"/>
        <end position="578"/>
    </location>
</feature>
<name>A0ABR3BW24_9TREE</name>
<dbReference type="SUPFAM" id="SSF53098">
    <property type="entry name" value="Ribonuclease H-like"/>
    <property type="match status" value="1"/>
</dbReference>
<dbReference type="EMBL" id="ATAM02000005">
    <property type="protein sequence ID" value="KAL0250036.1"/>
    <property type="molecule type" value="Genomic_DNA"/>
</dbReference>
<evidence type="ECO:0000313" key="10">
    <source>
        <dbReference type="Proteomes" id="UP000054399"/>
    </source>
</evidence>
<feature type="compositionally biased region" description="Basic and acidic residues" evidence="7">
    <location>
        <begin position="504"/>
        <end position="524"/>
    </location>
</feature>
<dbReference type="Pfam" id="PF02037">
    <property type="entry name" value="SAP"/>
    <property type="match status" value="1"/>
</dbReference>
<dbReference type="GeneID" id="91990196"/>
<dbReference type="PANTHER" id="PTHR23044">
    <property type="entry name" value="3'-5' EXONUCLEASE ERI1-RELATED"/>
    <property type="match status" value="1"/>
</dbReference>
<sequence length="602" mass="67532">MPGDSSWGSRLFAKPFRPHPLDTWATEAEAEAVQTFSSISSFHVEQKVDEKPEDDGERESENGEEPEETKEGDGPESAGRETKWIPKVSKKSTVDQLREALEQLGLNTKGKKETLLRRAQNAIHAVNLEAALESQASTPSGDEENPWDCGDFPPDSVLAAHFAAKEKRRQEREEMKILGQRYRSFLCFDVEATCRGGKEFDYPNEIIEFPVVLVRWGEPDEEGKRVLEKIDSFRSYVRPTWRPILTDFCKSLTGIQQETVDKSPIFPEVLKQLEEWLDKWDLRGDKGLKDALWVTDGPWDLRDFVPKQLHITPPNPFPNYFHGPYLNIKHAVQSVMSEIKRRRVYAAAHPDNAANERATQPITTSRRAGKWRPGHAAGPVGGVGRGSPRGATPPPQEMTSSATATVDNAPPSTPPKAFIRKEGDYYLNIAGMCEALGLGEFEGRQHSGLDDATNISRILIALSKWNVIFEPNGVIQPMGSGKRYPWMGESGKVVWEEWMSSQRPQDDPAKREAEEKKKREDSKTENAPAEESEPSALAGDPAVKDSEDGSAEPLEEGCGEYYEGFQEEEPTTIDHGPQNSLVFVPRILQRKHRALMRNKAQH</sequence>
<comment type="caution">
    <text evidence="9">The sequence shown here is derived from an EMBL/GenBank/DDBJ whole genome shotgun (WGS) entry which is preliminary data.</text>
</comment>
<feature type="compositionally biased region" description="Basic and acidic residues" evidence="7">
    <location>
        <begin position="69"/>
        <end position="84"/>
    </location>
</feature>
<evidence type="ECO:0000256" key="5">
    <source>
        <dbReference type="ARBA" id="ARBA00022839"/>
    </source>
</evidence>
<evidence type="ECO:0000256" key="7">
    <source>
        <dbReference type="SAM" id="MobiDB-lite"/>
    </source>
</evidence>
<comment type="subcellular location">
    <subcellularLocation>
        <location evidence="1">Cytoplasm</location>
    </subcellularLocation>
</comment>
<dbReference type="Pfam" id="PF00929">
    <property type="entry name" value="RNase_T"/>
    <property type="match status" value="1"/>
</dbReference>
<dbReference type="SMART" id="SM00479">
    <property type="entry name" value="EXOIII"/>
    <property type="match status" value="1"/>
</dbReference>
<evidence type="ECO:0000256" key="1">
    <source>
        <dbReference type="ARBA" id="ARBA00004496"/>
    </source>
</evidence>